<dbReference type="STRING" id="661478.OP10G_0420"/>
<dbReference type="AlphaFoldDB" id="A0A068NJJ3"/>
<keyword evidence="2" id="KW-1185">Reference proteome</keyword>
<reference evidence="1 2" key="1">
    <citation type="journal article" date="2014" name="PLoS ONE">
        <title>The first complete genome sequence of the class fimbriimonadia in the phylum armatimonadetes.</title>
        <authorList>
            <person name="Hu Z.Y."/>
            <person name="Wang Y.Z."/>
            <person name="Im W.T."/>
            <person name="Wang S.Y."/>
            <person name="Zhao G.P."/>
            <person name="Zheng H.J."/>
            <person name="Quan Z.X."/>
        </authorList>
    </citation>
    <scope>NUCLEOTIDE SEQUENCE [LARGE SCALE GENOMIC DNA]</scope>
    <source>
        <strain evidence="1">Gsoil 348</strain>
    </source>
</reference>
<gene>
    <name evidence="1" type="ORF">OP10G_0420</name>
</gene>
<evidence type="ECO:0000313" key="1">
    <source>
        <dbReference type="EMBL" id="AIE83788.1"/>
    </source>
</evidence>
<dbReference type="Proteomes" id="UP000027982">
    <property type="component" value="Chromosome"/>
</dbReference>
<accession>A0A068NJJ3</accession>
<organism evidence="1 2">
    <name type="scientific">Fimbriimonas ginsengisoli Gsoil 348</name>
    <dbReference type="NCBI Taxonomy" id="661478"/>
    <lineage>
        <taxon>Bacteria</taxon>
        <taxon>Bacillati</taxon>
        <taxon>Armatimonadota</taxon>
        <taxon>Fimbriimonadia</taxon>
        <taxon>Fimbriimonadales</taxon>
        <taxon>Fimbriimonadaceae</taxon>
        <taxon>Fimbriimonas</taxon>
    </lineage>
</organism>
<protein>
    <submittedName>
        <fullName evidence="1">Uncharacterized protein</fullName>
    </submittedName>
</protein>
<dbReference type="EMBL" id="CP007139">
    <property type="protein sequence ID" value="AIE83788.1"/>
    <property type="molecule type" value="Genomic_DNA"/>
</dbReference>
<proteinExistence type="predicted"/>
<name>A0A068NJJ3_FIMGI</name>
<sequence length="52" mass="5477">MCGGEKIRSLEVPSDTNGVLSVSGVTIQFATGLNSWTPGFHSTPAWNLGVTR</sequence>
<dbReference type="KEGG" id="fgi:OP10G_0420"/>
<evidence type="ECO:0000313" key="2">
    <source>
        <dbReference type="Proteomes" id="UP000027982"/>
    </source>
</evidence>
<dbReference type="HOGENOM" id="CLU_3080092_0_0_0"/>